<dbReference type="KEGG" id="cgh:CGC50_00020"/>
<dbReference type="Proteomes" id="UP000217250">
    <property type="component" value="Chromosome"/>
</dbReference>
<organism evidence="1 2">
    <name type="scientific">Capnocytophaga gingivalis</name>
    <dbReference type="NCBI Taxonomy" id="1017"/>
    <lineage>
        <taxon>Bacteria</taxon>
        <taxon>Pseudomonadati</taxon>
        <taxon>Bacteroidota</taxon>
        <taxon>Flavobacteriia</taxon>
        <taxon>Flavobacteriales</taxon>
        <taxon>Flavobacteriaceae</taxon>
        <taxon>Capnocytophaga</taxon>
    </lineage>
</organism>
<accession>A0A250FNT9</accession>
<protein>
    <submittedName>
        <fullName evidence="1">Uncharacterized protein</fullName>
    </submittedName>
</protein>
<proteinExistence type="predicted"/>
<dbReference type="EMBL" id="CP022386">
    <property type="protein sequence ID" value="ATA85676.1"/>
    <property type="molecule type" value="Genomic_DNA"/>
</dbReference>
<sequence>MGEMYETDYPIYEYSLSDLETIEEIIDKELERKGYIKPTEEEFASKINNIFGRIINYTSDKDFLLINFSDKCSKELMFLRNEDSGLYSTYIFKRGLFISDLYSVPEVFDYSKYPQFVKFEDSVIQNRKDKDLKIYYWKDVVNSKQRKENTDKLVYRNKFLFNDNRSSFRWLCLNDEFFLTSLVLTFGYVEDKELNKYVLEKQLAGEISEFGKAFWHQGCDGKLFFHNQMIDIIKQFSIEKQKEYLKAISSYIRFLVNDKNLPFSQKAEILGKLCYYAEKIGKPIDMGFKYFYILETESSGDIYEEEFKKKEYYNIPDFKKVWEYTRTIIPHSKNNEILFSKKVDINKDGIEDRIIAYNPENDLFATIKIVLSDKGKEKLFFNTKMLSNNITSEEGFRNISFKGHFFTIEENVSSDILQYTTFSIDSKTNNIFLYKLEYSNISDNGYDDEYSDLIYTQKDFGKVSFENYDPETLRLFNF</sequence>
<evidence type="ECO:0000313" key="2">
    <source>
        <dbReference type="Proteomes" id="UP000217250"/>
    </source>
</evidence>
<gene>
    <name evidence="1" type="ORF">CGC50_00020</name>
</gene>
<dbReference type="GeneID" id="84806954"/>
<dbReference type="RefSeq" id="WP_095909180.1">
    <property type="nucleotide sequence ID" value="NZ_CP022386.1"/>
</dbReference>
<name>A0A250FNT9_9FLAO</name>
<dbReference type="OrthoDB" id="1258615at2"/>
<dbReference type="AlphaFoldDB" id="A0A250FNT9"/>
<evidence type="ECO:0000313" key="1">
    <source>
        <dbReference type="EMBL" id="ATA85676.1"/>
    </source>
</evidence>
<reference evidence="2" key="1">
    <citation type="submission" date="2017-06" db="EMBL/GenBank/DDBJ databases">
        <title>Capnocytophaga spp. assemblies.</title>
        <authorList>
            <person name="Gulvik C.A."/>
        </authorList>
    </citation>
    <scope>NUCLEOTIDE SEQUENCE [LARGE SCALE GENOMIC DNA]</scope>
    <source>
        <strain evidence="2">H1496</strain>
    </source>
</reference>